<dbReference type="InterPro" id="IPR006091">
    <property type="entry name" value="Acyl-CoA_Oxase/DH_mid-dom"/>
</dbReference>
<dbReference type="InterPro" id="IPR006089">
    <property type="entry name" value="Acyl-CoA_DH_CS"/>
</dbReference>
<organism evidence="10 11">
    <name type="scientific">Actinomadura logoneensis</name>
    <dbReference type="NCBI Taxonomy" id="2293572"/>
    <lineage>
        <taxon>Bacteria</taxon>
        <taxon>Bacillati</taxon>
        <taxon>Actinomycetota</taxon>
        <taxon>Actinomycetes</taxon>
        <taxon>Streptosporangiales</taxon>
        <taxon>Thermomonosporaceae</taxon>
        <taxon>Actinomadura</taxon>
    </lineage>
</organism>
<evidence type="ECO:0000256" key="2">
    <source>
        <dbReference type="ARBA" id="ARBA00009347"/>
    </source>
</evidence>
<dbReference type="Pfam" id="PF00441">
    <property type="entry name" value="Acyl-CoA_dh_1"/>
    <property type="match status" value="1"/>
</dbReference>
<dbReference type="Gene3D" id="1.10.540.10">
    <property type="entry name" value="Acyl-CoA dehydrogenase/oxidase, N-terminal domain"/>
    <property type="match status" value="1"/>
</dbReference>
<evidence type="ECO:0000313" key="11">
    <source>
        <dbReference type="Proteomes" id="UP000261811"/>
    </source>
</evidence>
<protein>
    <submittedName>
        <fullName evidence="10">Acyl-CoA dehydrogenase</fullName>
    </submittedName>
</protein>
<feature type="domain" description="Acyl-CoA dehydrogenase/oxidase C-terminal" evidence="7">
    <location>
        <begin position="232"/>
        <end position="380"/>
    </location>
</feature>
<proteinExistence type="inferred from homology"/>
<comment type="cofactor">
    <cofactor evidence="1 5">
        <name>FAD</name>
        <dbReference type="ChEBI" id="CHEBI:57692"/>
    </cofactor>
</comment>
<keyword evidence="4 5" id="KW-0274">FAD</keyword>
<dbReference type="Pfam" id="PF02771">
    <property type="entry name" value="Acyl-CoA_dh_N"/>
    <property type="match status" value="1"/>
</dbReference>
<evidence type="ECO:0000256" key="1">
    <source>
        <dbReference type="ARBA" id="ARBA00001974"/>
    </source>
</evidence>
<keyword evidence="11" id="KW-1185">Reference proteome</keyword>
<dbReference type="PROSITE" id="PS00072">
    <property type="entry name" value="ACYL_COA_DH_1"/>
    <property type="match status" value="1"/>
</dbReference>
<evidence type="ECO:0000256" key="3">
    <source>
        <dbReference type="ARBA" id="ARBA00022630"/>
    </source>
</evidence>
<dbReference type="InterPro" id="IPR037069">
    <property type="entry name" value="AcylCoA_DH/ox_N_sf"/>
</dbReference>
<dbReference type="InterPro" id="IPR036250">
    <property type="entry name" value="AcylCo_DH-like_C"/>
</dbReference>
<keyword evidence="3 5" id="KW-0285">Flavoprotein</keyword>
<dbReference type="OrthoDB" id="5241155at2"/>
<accession>A0A372JIX0</accession>
<gene>
    <name evidence="10" type="ORF">DZF91_19660</name>
</gene>
<dbReference type="GO" id="GO:0003995">
    <property type="term" value="F:acyl-CoA dehydrogenase activity"/>
    <property type="evidence" value="ECO:0007669"/>
    <property type="project" value="InterPro"/>
</dbReference>
<evidence type="ECO:0000256" key="4">
    <source>
        <dbReference type="ARBA" id="ARBA00022827"/>
    </source>
</evidence>
<keyword evidence="5" id="KW-0560">Oxidoreductase</keyword>
<evidence type="ECO:0000313" key="10">
    <source>
        <dbReference type="EMBL" id="RFU39910.1"/>
    </source>
</evidence>
<dbReference type="EMBL" id="QURH01000316">
    <property type="protein sequence ID" value="RFU39910.1"/>
    <property type="molecule type" value="Genomic_DNA"/>
</dbReference>
<dbReference type="GO" id="GO:0050660">
    <property type="term" value="F:flavin adenine dinucleotide binding"/>
    <property type="evidence" value="ECO:0007669"/>
    <property type="project" value="InterPro"/>
</dbReference>
<evidence type="ECO:0000256" key="5">
    <source>
        <dbReference type="RuleBase" id="RU362125"/>
    </source>
</evidence>
<evidence type="ECO:0000259" key="9">
    <source>
        <dbReference type="Pfam" id="PF02771"/>
    </source>
</evidence>
<feature type="domain" description="Acyl-CoA dehydrogenase/oxidase N-terminal" evidence="9">
    <location>
        <begin position="14"/>
        <end position="119"/>
    </location>
</feature>
<dbReference type="InterPro" id="IPR009100">
    <property type="entry name" value="AcylCoA_DH/oxidase_NM_dom_sf"/>
</dbReference>
<dbReference type="Gene3D" id="2.40.110.10">
    <property type="entry name" value="Butyryl-CoA Dehydrogenase, subunit A, domain 2"/>
    <property type="match status" value="1"/>
</dbReference>
<comment type="caution">
    <text evidence="10">The sequence shown here is derived from an EMBL/GenBank/DDBJ whole genome shotgun (WGS) entry which is preliminary data.</text>
</comment>
<dbReference type="Pfam" id="PF02770">
    <property type="entry name" value="Acyl-CoA_dh_M"/>
    <property type="match status" value="1"/>
</dbReference>
<dbReference type="Proteomes" id="UP000261811">
    <property type="component" value="Unassembled WGS sequence"/>
</dbReference>
<evidence type="ECO:0000256" key="6">
    <source>
        <dbReference type="SAM" id="MobiDB-lite"/>
    </source>
</evidence>
<evidence type="ECO:0000259" key="8">
    <source>
        <dbReference type="Pfam" id="PF02770"/>
    </source>
</evidence>
<feature type="domain" description="Acyl-CoA oxidase/dehydrogenase middle" evidence="8">
    <location>
        <begin position="125"/>
        <end position="219"/>
    </location>
</feature>
<dbReference type="InterPro" id="IPR013786">
    <property type="entry name" value="AcylCoA_DH/ox_N"/>
</dbReference>
<sequence>MRFEWDDDRDGLGRDFRRLGEETLGKDVAERDRAGVFSREDWLACAERGLFGLMLPPEYGGAGRGAVDHVRAMEGLGRGCRDNGLMMAIGAHVLAAEVPIWKFGDERQRRAYLPGLAAGRLIGANAMTEPGSGSDASSLATTADRDGGFYRLTGRKLYVTNAPVADLFVVYATVGRHLGFTGVTAFLVERADVGVSVKEQAGKMGLRTARWGEIELDGCRIPASRRLGAERQGGAVFAQTMAWERSLLLAPWLGVMEREIEACVRHCRRRRQFGRHIGHFQSVSNRLVDMRVRWELARMLLYRAAAELDRDGRAPTATIFPEAGKLYVSETAVEVFTGLTQLYGALGYSSEGDTERHLRDAVGMTISSGTSDMQRVVIAGKLGITWPDTETTDTDTATDADTASGARYPGDTRTETSGGAR</sequence>
<dbReference type="InterPro" id="IPR009075">
    <property type="entry name" value="AcylCo_DH/oxidase_C"/>
</dbReference>
<dbReference type="SUPFAM" id="SSF56645">
    <property type="entry name" value="Acyl-CoA dehydrogenase NM domain-like"/>
    <property type="match status" value="1"/>
</dbReference>
<dbReference type="RefSeq" id="WP_117358920.1">
    <property type="nucleotide sequence ID" value="NZ_QURH01000316.1"/>
</dbReference>
<dbReference type="PANTHER" id="PTHR43884">
    <property type="entry name" value="ACYL-COA DEHYDROGENASE"/>
    <property type="match status" value="1"/>
</dbReference>
<dbReference type="Gene3D" id="1.20.140.10">
    <property type="entry name" value="Butyryl-CoA Dehydrogenase, subunit A, domain 3"/>
    <property type="match status" value="1"/>
</dbReference>
<reference evidence="10 11" key="1">
    <citation type="submission" date="2018-08" db="EMBL/GenBank/DDBJ databases">
        <title>Actinomadura jelena sp. nov., a novel Actinomycete isolated from soil in Chad.</title>
        <authorList>
            <person name="Shi L."/>
        </authorList>
    </citation>
    <scope>NUCLEOTIDE SEQUENCE [LARGE SCALE GENOMIC DNA]</scope>
    <source>
        <strain evidence="10 11">NEAU-G17</strain>
    </source>
</reference>
<dbReference type="SUPFAM" id="SSF47203">
    <property type="entry name" value="Acyl-CoA dehydrogenase C-terminal domain-like"/>
    <property type="match status" value="1"/>
</dbReference>
<comment type="similarity">
    <text evidence="2 5">Belongs to the acyl-CoA dehydrogenase family.</text>
</comment>
<evidence type="ECO:0000259" key="7">
    <source>
        <dbReference type="Pfam" id="PF00441"/>
    </source>
</evidence>
<feature type="region of interest" description="Disordered" evidence="6">
    <location>
        <begin position="388"/>
        <end position="421"/>
    </location>
</feature>
<dbReference type="AlphaFoldDB" id="A0A372JIX0"/>
<dbReference type="InterPro" id="IPR046373">
    <property type="entry name" value="Acyl-CoA_Oxase/DH_mid-dom_sf"/>
</dbReference>
<dbReference type="PANTHER" id="PTHR43884:SF12">
    <property type="entry name" value="ISOVALERYL-COA DEHYDROGENASE, MITOCHONDRIAL-RELATED"/>
    <property type="match status" value="1"/>
</dbReference>
<name>A0A372JIX0_9ACTN</name>